<dbReference type="PROSITE" id="PS50250">
    <property type="entry name" value="PCI"/>
    <property type="match status" value="1"/>
</dbReference>
<keyword evidence="2 4" id="KW-0647">Proteasome</keyword>
<organism evidence="4 5">
    <name type="scientific">Hypsibius exemplaris</name>
    <name type="common">Freshwater tardigrade</name>
    <dbReference type="NCBI Taxonomy" id="2072580"/>
    <lineage>
        <taxon>Eukaryota</taxon>
        <taxon>Metazoa</taxon>
        <taxon>Ecdysozoa</taxon>
        <taxon>Tardigrada</taxon>
        <taxon>Eutardigrada</taxon>
        <taxon>Parachela</taxon>
        <taxon>Hypsibioidea</taxon>
        <taxon>Hypsibiidae</taxon>
        <taxon>Hypsibius</taxon>
    </lineage>
</organism>
<dbReference type="Pfam" id="PF01399">
    <property type="entry name" value="PCI"/>
    <property type="match status" value="1"/>
</dbReference>
<dbReference type="GO" id="GO:0008541">
    <property type="term" value="C:proteasome regulatory particle, lid subcomplex"/>
    <property type="evidence" value="ECO:0007669"/>
    <property type="project" value="TreeGrafter"/>
</dbReference>
<evidence type="ECO:0000313" key="4">
    <source>
        <dbReference type="EMBL" id="OQV16513.1"/>
    </source>
</evidence>
<dbReference type="InterPro" id="IPR040896">
    <property type="entry name" value="RPN5_C"/>
</dbReference>
<dbReference type="EMBL" id="MTYJ01000073">
    <property type="protein sequence ID" value="OQV16513.1"/>
    <property type="molecule type" value="Genomic_DNA"/>
</dbReference>
<dbReference type="InterPro" id="IPR040134">
    <property type="entry name" value="PSMD12/CSN4"/>
</dbReference>
<evidence type="ECO:0000256" key="2">
    <source>
        <dbReference type="ARBA" id="ARBA00022942"/>
    </source>
</evidence>
<proteinExistence type="inferred from homology"/>
<dbReference type="AlphaFoldDB" id="A0A1W0WN18"/>
<dbReference type="GO" id="GO:0005634">
    <property type="term" value="C:nucleus"/>
    <property type="evidence" value="ECO:0007669"/>
    <property type="project" value="UniProtKB-ARBA"/>
</dbReference>
<dbReference type="InterPro" id="IPR036390">
    <property type="entry name" value="WH_DNA-bd_sf"/>
</dbReference>
<keyword evidence="5" id="KW-1185">Reference proteome</keyword>
<evidence type="ECO:0000256" key="1">
    <source>
        <dbReference type="ARBA" id="ARBA00006397"/>
    </source>
</evidence>
<name>A0A1W0WN18_HYPEX</name>
<dbReference type="GO" id="GO:0005737">
    <property type="term" value="C:cytoplasm"/>
    <property type="evidence" value="ECO:0007669"/>
    <property type="project" value="TreeGrafter"/>
</dbReference>
<comment type="caution">
    <text evidence="4">The sequence shown here is derived from an EMBL/GenBank/DDBJ whole genome shotgun (WGS) entry which is preliminary data.</text>
</comment>
<dbReference type="SMART" id="SM00088">
    <property type="entry name" value="PINT"/>
    <property type="match status" value="1"/>
</dbReference>
<feature type="domain" description="PCI" evidence="3">
    <location>
        <begin position="239"/>
        <end position="417"/>
    </location>
</feature>
<dbReference type="FunFam" id="1.10.10.10:FF:000070">
    <property type="entry name" value="26S proteasome non-ATPase regulatory subunit 12"/>
    <property type="match status" value="1"/>
</dbReference>
<dbReference type="InterPro" id="IPR036388">
    <property type="entry name" value="WH-like_DNA-bd_sf"/>
</dbReference>
<evidence type="ECO:0000313" key="5">
    <source>
        <dbReference type="Proteomes" id="UP000192578"/>
    </source>
</evidence>
<dbReference type="Gene3D" id="1.10.10.10">
    <property type="entry name" value="Winged helix-like DNA-binding domain superfamily/Winged helix DNA-binding domain"/>
    <property type="match status" value="1"/>
</dbReference>
<accession>A0A1W0WN18</accession>
<dbReference type="PANTHER" id="PTHR10855:SF1">
    <property type="entry name" value="26S PROTEASOME NON-ATPASE REGULATORY SUBUNIT 12"/>
    <property type="match status" value="1"/>
</dbReference>
<reference evidence="5" key="1">
    <citation type="submission" date="2017-01" db="EMBL/GenBank/DDBJ databases">
        <title>Comparative genomics of anhydrobiosis in the tardigrade Hypsibius dujardini.</title>
        <authorList>
            <person name="Yoshida Y."/>
            <person name="Koutsovoulos G."/>
            <person name="Laetsch D."/>
            <person name="Stevens L."/>
            <person name="Kumar S."/>
            <person name="Horikawa D."/>
            <person name="Ishino K."/>
            <person name="Komine S."/>
            <person name="Tomita M."/>
            <person name="Blaxter M."/>
            <person name="Arakawa K."/>
        </authorList>
    </citation>
    <scope>NUCLEOTIDE SEQUENCE [LARGE SCALE GENOMIC DNA]</scope>
    <source>
        <strain evidence="5">Z151</strain>
    </source>
</reference>
<gene>
    <name evidence="4" type="ORF">BV898_09351</name>
</gene>
<protein>
    <submittedName>
        <fullName evidence="4">26S proteasome non-ATPase regulatory subunit 12</fullName>
    </submittedName>
</protein>
<dbReference type="Pfam" id="PF18098">
    <property type="entry name" value="RPN5_C"/>
    <property type="match status" value="1"/>
</dbReference>
<dbReference type="PANTHER" id="PTHR10855">
    <property type="entry name" value="26S PROTEASOME NON-ATPASE REGULATORY SUBUNIT 12/COP9 SIGNALOSOME COMPLEX SUBUNIT 4"/>
    <property type="match status" value="1"/>
</dbReference>
<dbReference type="InterPro" id="IPR054559">
    <property type="entry name" value="PSMD12-CSN4-like_N"/>
</dbReference>
<comment type="similarity">
    <text evidence="1">Belongs to the proteasome subunit p55 family.</text>
</comment>
<dbReference type="Proteomes" id="UP000192578">
    <property type="component" value="Unassembled WGS sequence"/>
</dbReference>
<sequence length="463" mass="52965">MALNSVDGKLVKMEVDYAEAVAAQIAKSEELVRAGHLQEALDGLIVLEKQARQSGDTFSSVKVLCAIVNLCAQAKNYDMLTEMMVVMSKRRSQYKQAVTAMVQEVVKIVDTIADRPTQLKVIEAIRTVTEGKIYVEVERARITYKLALMLEAEGKAKEGAEILQDLQIETYGSMERREKMEMLLEQMRLCLAKQDYVRTQIISRKVSLKFFEEEANQDLKLKYFKLMIQLDEHDSKFLSVARHYGAIYNTKKIKENPIDSLQALQCLLSYLVLAPFDNEQHDMMHRMLADKNLDKIPPYKRLLKSFITEEIIQWTIFSSELEKDLRQGSAELPAVYVFQPNAEGTARWLQLRQRTTEHNIRIAALYYSRVSLNRLAFLLSLTPLQLEEFIGKLVTKKTIFARIDRPSGTVVFRPHKNVDATLDDWAGNVAKLMEMISQTTHLINKEEMVHGMEHAAVAVADKD</sequence>
<dbReference type="InterPro" id="IPR000717">
    <property type="entry name" value="PCI_dom"/>
</dbReference>
<dbReference type="SUPFAM" id="SSF46785">
    <property type="entry name" value="Winged helix' DNA-binding domain"/>
    <property type="match status" value="1"/>
</dbReference>
<dbReference type="Pfam" id="PF22241">
    <property type="entry name" value="PSMD12-CSN4_N"/>
    <property type="match status" value="1"/>
</dbReference>
<dbReference type="OrthoDB" id="268763at2759"/>
<evidence type="ECO:0000259" key="3">
    <source>
        <dbReference type="PROSITE" id="PS50250"/>
    </source>
</evidence>